<accession>A0A813G5E4</accession>
<dbReference type="InterPro" id="IPR048720">
    <property type="entry name" value="PROPPIN"/>
</dbReference>
<dbReference type="InterPro" id="IPR001680">
    <property type="entry name" value="WD40_rpt"/>
</dbReference>
<dbReference type="SMART" id="SM00320">
    <property type="entry name" value="WD40"/>
    <property type="match status" value="3"/>
</dbReference>
<evidence type="ECO:0000256" key="3">
    <source>
        <dbReference type="ARBA" id="ARBA00025740"/>
    </source>
</evidence>
<proteinExistence type="inferred from homology"/>
<organism evidence="4 5">
    <name type="scientific">Polarella glacialis</name>
    <name type="common">Dinoflagellate</name>
    <dbReference type="NCBI Taxonomy" id="89957"/>
    <lineage>
        <taxon>Eukaryota</taxon>
        <taxon>Sar</taxon>
        <taxon>Alveolata</taxon>
        <taxon>Dinophyceae</taxon>
        <taxon>Suessiales</taxon>
        <taxon>Suessiaceae</taxon>
        <taxon>Polarella</taxon>
    </lineage>
</organism>
<dbReference type="EMBL" id="CAJNNV010027328">
    <property type="protein sequence ID" value="CAE8620092.1"/>
    <property type="molecule type" value="Genomic_DNA"/>
</dbReference>
<evidence type="ECO:0000313" key="4">
    <source>
        <dbReference type="EMBL" id="CAE8620092.1"/>
    </source>
</evidence>
<evidence type="ECO:0000256" key="1">
    <source>
        <dbReference type="ARBA" id="ARBA00022574"/>
    </source>
</evidence>
<comment type="similarity">
    <text evidence="3">Belongs to the WD repeat PROPPIN family.</text>
</comment>
<sequence length="468" mass="50574">MAFLGTPKAEEPAGSNYSNCKEAVVKSTGSGENVYLLSCAFNQDQSCFVCGTTAGFRVYTLSPIHEVRRREHAAEFENRSVSLVAMLYKTNIFAMVTASHDATAGGLHKVQIWDEHKGKFVGELRSRSEVKGVTLRRDIIVMVCEYAIYVYTCDELKVILHLTTNANARGLCVLAAASDPWILCCPGQSTGAVRVQVGRGDQATHVFQAHKSALAAAALTASGSLVATASQQGTVVKVFQTSDGQQLYRLRRSTRPAAISCLSFRSDDCFLAVASSSSTVHVFKLCNSSAAAAPTLARGESLDSHDALPAGLKTDEDSSAAFWGGAIQKVTQVTTRAAAETVSDVVKGLSLQYFNDLRSFAQFRLPDFSDRRELAVDVRSSQQAHVVGPQVAFHETEPMLFVLHYDGVLYECSFKLDWDASLGTQDCGLICGTTWFATRPEFKIQGPVATIPGGAQEGDPEADEWQVL</sequence>
<dbReference type="Pfam" id="PF21032">
    <property type="entry name" value="PROPPIN"/>
    <property type="match status" value="1"/>
</dbReference>
<comment type="caution">
    <text evidence="4">The sequence shown here is derived from an EMBL/GenBank/DDBJ whole genome shotgun (WGS) entry which is preliminary data.</text>
</comment>
<dbReference type="PANTHER" id="PTHR11227">
    <property type="entry name" value="WD-REPEAT PROTEIN INTERACTING WITH PHOSPHOINOSIDES WIPI -RELATED"/>
    <property type="match status" value="1"/>
</dbReference>
<dbReference type="OMA" id="SCAFNQD"/>
<dbReference type="SUPFAM" id="SSF50978">
    <property type="entry name" value="WD40 repeat-like"/>
    <property type="match status" value="1"/>
</dbReference>
<keyword evidence="2" id="KW-0677">Repeat</keyword>
<dbReference type="AlphaFoldDB" id="A0A813G5E4"/>
<dbReference type="Proteomes" id="UP000654075">
    <property type="component" value="Unassembled WGS sequence"/>
</dbReference>
<dbReference type="InterPro" id="IPR015943">
    <property type="entry name" value="WD40/YVTN_repeat-like_dom_sf"/>
</dbReference>
<gene>
    <name evidence="4" type="ORF">PGLA1383_LOCUS37660</name>
</gene>
<keyword evidence="5" id="KW-1185">Reference proteome</keyword>
<evidence type="ECO:0000313" key="5">
    <source>
        <dbReference type="Proteomes" id="UP000654075"/>
    </source>
</evidence>
<protein>
    <recommendedName>
        <fullName evidence="6">WD repeat domain phosphoinositide-interacting protein 2</fullName>
    </recommendedName>
</protein>
<dbReference type="GO" id="GO:0005737">
    <property type="term" value="C:cytoplasm"/>
    <property type="evidence" value="ECO:0007669"/>
    <property type="project" value="UniProtKB-ARBA"/>
</dbReference>
<reference evidence="4" key="1">
    <citation type="submission" date="2021-02" db="EMBL/GenBank/DDBJ databases">
        <authorList>
            <person name="Dougan E. K."/>
            <person name="Rhodes N."/>
            <person name="Thang M."/>
            <person name="Chan C."/>
        </authorList>
    </citation>
    <scope>NUCLEOTIDE SEQUENCE</scope>
</reference>
<dbReference type="Gene3D" id="2.130.10.10">
    <property type="entry name" value="YVTN repeat-like/Quinoprotein amine dehydrogenase"/>
    <property type="match status" value="1"/>
</dbReference>
<dbReference type="OrthoDB" id="1667587at2759"/>
<keyword evidence="1" id="KW-0853">WD repeat</keyword>
<name>A0A813G5E4_POLGL</name>
<evidence type="ECO:0000256" key="2">
    <source>
        <dbReference type="ARBA" id="ARBA00022737"/>
    </source>
</evidence>
<evidence type="ECO:0008006" key="6">
    <source>
        <dbReference type="Google" id="ProtNLM"/>
    </source>
</evidence>
<dbReference type="InterPro" id="IPR036322">
    <property type="entry name" value="WD40_repeat_dom_sf"/>
</dbReference>